<protein>
    <submittedName>
        <fullName evidence="2">Uncharacterized protein</fullName>
    </submittedName>
</protein>
<evidence type="ECO:0000256" key="1">
    <source>
        <dbReference type="SAM" id="MobiDB-lite"/>
    </source>
</evidence>
<dbReference type="RefSeq" id="WP_055661700.1">
    <property type="nucleotide sequence ID" value="NZ_CXST01000014.1"/>
</dbReference>
<proteinExistence type="predicted"/>
<accession>A0A0M6YFB5</accession>
<dbReference type="Proteomes" id="UP000048926">
    <property type="component" value="Unassembled WGS sequence"/>
</dbReference>
<sequence>MSKTATERKREQRERDRADGYTEITVKVPVAFSDVVRRQAKQICDDFETLPDEELSDDQSLNPFVGFHADQLDLIEETMSDVATLPAFQGLGDLRIKNFSAATMACLREYGNPFDAEDIPF</sequence>
<dbReference type="EMBL" id="CXST01000014">
    <property type="protein sequence ID" value="CTQ47701.1"/>
    <property type="molecule type" value="Genomic_DNA"/>
</dbReference>
<reference evidence="3" key="1">
    <citation type="submission" date="2015-07" db="EMBL/GenBank/DDBJ databases">
        <authorList>
            <person name="Rodrigo-Torres Lidia"/>
            <person name="Arahal R.David."/>
        </authorList>
    </citation>
    <scope>NUCLEOTIDE SEQUENCE [LARGE SCALE GENOMIC DNA]</scope>
    <source>
        <strain evidence="3">CECT 4801</strain>
    </source>
</reference>
<dbReference type="AlphaFoldDB" id="A0A0M6YFB5"/>
<gene>
    <name evidence="2" type="ORF">LAL4801_06163</name>
</gene>
<evidence type="ECO:0000313" key="2">
    <source>
        <dbReference type="EMBL" id="CTQ47701.1"/>
    </source>
</evidence>
<evidence type="ECO:0000313" key="3">
    <source>
        <dbReference type="Proteomes" id="UP000048926"/>
    </source>
</evidence>
<feature type="region of interest" description="Disordered" evidence="1">
    <location>
        <begin position="1"/>
        <end position="20"/>
    </location>
</feature>
<organism evidence="2 3">
    <name type="scientific">Roseibium aggregatum</name>
    <dbReference type="NCBI Taxonomy" id="187304"/>
    <lineage>
        <taxon>Bacteria</taxon>
        <taxon>Pseudomonadati</taxon>
        <taxon>Pseudomonadota</taxon>
        <taxon>Alphaproteobacteria</taxon>
        <taxon>Hyphomicrobiales</taxon>
        <taxon>Stappiaceae</taxon>
        <taxon>Roseibium</taxon>
    </lineage>
</organism>
<keyword evidence="3" id="KW-1185">Reference proteome</keyword>
<name>A0A0M6YFB5_9HYPH</name>